<proteinExistence type="predicted"/>
<comment type="caution">
    <text evidence="1">The sequence shown here is derived from an EMBL/GenBank/DDBJ whole genome shotgun (WGS) entry which is preliminary data.</text>
</comment>
<sequence>MGAAMQLDAKRLLTLVQVGRRELSLDEEDYRALLESVTGARSAKGLKAAQLEDVVKAMKSLGFKVKGGATSRRSPPSSAHVQAPEVRKLRAIWITMHQDGLLHDGSEDALGSFIRKMTANANGGVGINRAEWLTSAQAERVLEALKKWHIRLMTAAIEARGESVPETLSHRPDAKPGYDLIRDAYENPGTRPARITVIDGSKPVSEINDKAP</sequence>
<dbReference type="AlphaFoldDB" id="A0AAX1PKX1"/>
<reference evidence="1 2" key="1">
    <citation type="submission" date="2018-06" db="EMBL/GenBank/DDBJ databases">
        <title>Freshwater and sediment microbial communities from various areas in North America, analyzing microbe dynamics in response to fracking.</title>
        <authorList>
            <person name="Lamendella R."/>
        </authorList>
    </citation>
    <scope>NUCLEOTIDE SEQUENCE [LARGE SCALE GENOMIC DNA]</scope>
    <source>
        <strain evidence="1 2">17</strain>
    </source>
</reference>
<dbReference type="EMBL" id="QLLM01000004">
    <property type="protein sequence ID" value="RAJ06381.1"/>
    <property type="molecule type" value="Genomic_DNA"/>
</dbReference>
<accession>A0AAX1PKX1</accession>
<organism evidence="1 2">
    <name type="scientific">Aeromonas salmonicida</name>
    <dbReference type="NCBI Taxonomy" id="645"/>
    <lineage>
        <taxon>Bacteria</taxon>
        <taxon>Pseudomonadati</taxon>
        <taxon>Pseudomonadota</taxon>
        <taxon>Gammaproteobacteria</taxon>
        <taxon>Aeromonadales</taxon>
        <taxon>Aeromonadaceae</taxon>
        <taxon>Aeromonas</taxon>
    </lineage>
</organism>
<evidence type="ECO:0000313" key="1">
    <source>
        <dbReference type="EMBL" id="RAJ06381.1"/>
    </source>
</evidence>
<dbReference type="InterPro" id="IPR009363">
    <property type="entry name" value="Phage_Mu_Gp16"/>
</dbReference>
<protein>
    <submittedName>
        <fullName evidence="1">Phage gp16-like protein</fullName>
    </submittedName>
</protein>
<gene>
    <name evidence="1" type="ORF">DEU50_104162</name>
</gene>
<evidence type="ECO:0000313" key="2">
    <source>
        <dbReference type="Proteomes" id="UP000249422"/>
    </source>
</evidence>
<dbReference type="Pfam" id="PF06252">
    <property type="entry name" value="GemA"/>
    <property type="match status" value="1"/>
</dbReference>
<name>A0AAX1PKX1_AERSA</name>
<dbReference type="Proteomes" id="UP000249422">
    <property type="component" value="Unassembled WGS sequence"/>
</dbReference>